<dbReference type="EMBL" id="JWZT01002001">
    <property type="protein sequence ID" value="KII70655.1"/>
    <property type="molecule type" value="Genomic_DNA"/>
</dbReference>
<protein>
    <submittedName>
        <fullName evidence="2">Uncharacterized protein</fullName>
    </submittedName>
</protein>
<organism evidence="2 3">
    <name type="scientific">Thelohanellus kitauei</name>
    <name type="common">Myxosporean</name>
    <dbReference type="NCBI Taxonomy" id="669202"/>
    <lineage>
        <taxon>Eukaryota</taxon>
        <taxon>Metazoa</taxon>
        <taxon>Cnidaria</taxon>
        <taxon>Myxozoa</taxon>
        <taxon>Myxosporea</taxon>
        <taxon>Bivalvulida</taxon>
        <taxon>Platysporina</taxon>
        <taxon>Myxobolidae</taxon>
        <taxon>Thelohanellus</taxon>
    </lineage>
</organism>
<feature type="region of interest" description="Disordered" evidence="1">
    <location>
        <begin position="23"/>
        <end position="48"/>
    </location>
</feature>
<dbReference type="AlphaFoldDB" id="A0A0C2N2U5"/>
<evidence type="ECO:0000313" key="3">
    <source>
        <dbReference type="Proteomes" id="UP000031668"/>
    </source>
</evidence>
<reference evidence="2 3" key="1">
    <citation type="journal article" date="2014" name="Genome Biol. Evol.">
        <title>The genome of the myxosporean Thelohanellus kitauei shows adaptations to nutrient acquisition within its fish host.</title>
        <authorList>
            <person name="Yang Y."/>
            <person name="Xiong J."/>
            <person name="Zhou Z."/>
            <person name="Huo F."/>
            <person name="Miao W."/>
            <person name="Ran C."/>
            <person name="Liu Y."/>
            <person name="Zhang J."/>
            <person name="Feng J."/>
            <person name="Wang M."/>
            <person name="Wang M."/>
            <person name="Wang L."/>
            <person name="Yao B."/>
        </authorList>
    </citation>
    <scope>NUCLEOTIDE SEQUENCE [LARGE SCALE GENOMIC DNA]</scope>
    <source>
        <strain evidence="2">Wuqing</strain>
    </source>
</reference>
<keyword evidence="3" id="KW-1185">Reference proteome</keyword>
<sequence>MSQIFFLPIEELFRKYTRNMESEEIQDDKIGGPKSTQSNRRGPHHNSKEIQILPFEEFQLAITEKNAVKIHFETRNHPQTNENKTIQKTYDYSIVFYETSFKFIIRHLLMSHDTIYIDETGLNLHLRREEGRFLSEDELEHTTPMN</sequence>
<proteinExistence type="predicted"/>
<name>A0A0C2N2U5_THEKT</name>
<accession>A0A0C2N2U5</accession>
<gene>
    <name evidence="2" type="ORF">RF11_09928</name>
</gene>
<dbReference type="Proteomes" id="UP000031668">
    <property type="component" value="Unassembled WGS sequence"/>
</dbReference>
<comment type="caution">
    <text evidence="2">The sequence shown here is derived from an EMBL/GenBank/DDBJ whole genome shotgun (WGS) entry which is preliminary data.</text>
</comment>
<evidence type="ECO:0000256" key="1">
    <source>
        <dbReference type="SAM" id="MobiDB-lite"/>
    </source>
</evidence>
<evidence type="ECO:0000313" key="2">
    <source>
        <dbReference type="EMBL" id="KII70655.1"/>
    </source>
</evidence>